<proteinExistence type="predicted"/>
<gene>
    <name evidence="1" type="ORF">RradSPS_0440</name>
    <name evidence="2" type="ORF">SIL72_03745</name>
</gene>
<dbReference type="eggNOG" id="ENOG5033AXB">
    <property type="taxonomic scope" value="Bacteria"/>
</dbReference>
<reference evidence="1 3" key="1">
    <citation type="submission" date="2014-03" db="EMBL/GenBank/DDBJ databases">
        <title>Complete genome sequence of the Radio-Resistant Rubrobacter radiotolerans RSPS-4.</title>
        <authorList>
            <person name="Egas C.C."/>
            <person name="Barroso C.C."/>
            <person name="Froufe H.J.C."/>
            <person name="Pacheco J.J."/>
            <person name="Albuquerque L.L."/>
            <person name="da Costa M.M.S."/>
        </authorList>
    </citation>
    <scope>NUCLEOTIDE SEQUENCE [LARGE SCALE GENOMIC DNA]</scope>
    <source>
        <strain evidence="1 3">RSPS-4</strain>
    </source>
</reference>
<protein>
    <submittedName>
        <fullName evidence="1">Uncharacterized protein</fullName>
    </submittedName>
</protein>
<organism evidence="1 3">
    <name type="scientific">Rubrobacter radiotolerans</name>
    <name type="common">Arthrobacter radiotolerans</name>
    <dbReference type="NCBI Taxonomy" id="42256"/>
    <lineage>
        <taxon>Bacteria</taxon>
        <taxon>Bacillati</taxon>
        <taxon>Actinomycetota</taxon>
        <taxon>Rubrobacteria</taxon>
        <taxon>Rubrobacterales</taxon>
        <taxon>Rubrobacteraceae</taxon>
        <taxon>Rubrobacter</taxon>
    </lineage>
</organism>
<accession>A0A023X059</accession>
<keyword evidence="3" id="KW-1185">Reference proteome</keyword>
<dbReference type="KEGG" id="rrd:RradSPS_0440"/>
<dbReference type="AlphaFoldDB" id="A0A023X059"/>
<evidence type="ECO:0000313" key="2">
    <source>
        <dbReference type="EMBL" id="MDX5893139.1"/>
    </source>
</evidence>
<reference evidence="2" key="2">
    <citation type="submission" date="2023-11" db="EMBL/GenBank/DDBJ databases">
        <title>MicrobeMod: A computational toolkit for identifying prokaryotic methylation and restriction-modification with nanopore sequencing.</title>
        <authorList>
            <person name="Crits-Christoph A."/>
            <person name="Kang S.C."/>
            <person name="Lee H."/>
            <person name="Ostrov N."/>
        </authorList>
    </citation>
    <scope>NUCLEOTIDE SEQUENCE</scope>
    <source>
        <strain evidence="2">ATCC 51242</strain>
    </source>
</reference>
<dbReference type="Proteomes" id="UP001281130">
    <property type="component" value="Unassembled WGS sequence"/>
</dbReference>
<dbReference type="Proteomes" id="UP000025229">
    <property type="component" value="Chromosome"/>
</dbReference>
<dbReference type="OrthoDB" id="1798861at2"/>
<evidence type="ECO:0000313" key="1">
    <source>
        <dbReference type="EMBL" id="AHY45723.1"/>
    </source>
</evidence>
<dbReference type="RefSeq" id="WP_038680391.1">
    <property type="nucleotide sequence ID" value="NZ_CP007514.1"/>
</dbReference>
<sequence>MAQSRCAKCEGTSFEAVRASLKGTRFGYMFVQCAECGTVVGVMDAYNVPNLLFNAARKLGVNLR</sequence>
<dbReference type="EMBL" id="JAWXXX010000001">
    <property type="protein sequence ID" value="MDX5893139.1"/>
    <property type="molecule type" value="Genomic_DNA"/>
</dbReference>
<name>A0A023X059_RUBRA</name>
<dbReference type="EMBL" id="CP007514">
    <property type="protein sequence ID" value="AHY45723.1"/>
    <property type="molecule type" value="Genomic_DNA"/>
</dbReference>
<evidence type="ECO:0000313" key="3">
    <source>
        <dbReference type="Proteomes" id="UP000025229"/>
    </source>
</evidence>
<dbReference type="HOGENOM" id="CLU_191947_0_0_11"/>